<evidence type="ECO:0000256" key="3">
    <source>
        <dbReference type="ARBA" id="ARBA00023034"/>
    </source>
</evidence>
<proteinExistence type="predicted"/>
<dbReference type="SMART" id="SM00397">
    <property type="entry name" value="t_SNARE"/>
    <property type="match status" value="1"/>
</dbReference>
<dbReference type="AlphaFoldDB" id="A0A835VSV1"/>
<evidence type="ECO:0000313" key="5">
    <source>
        <dbReference type="EMBL" id="KAG2428007.1"/>
    </source>
</evidence>
<dbReference type="PROSITE" id="PS50192">
    <property type="entry name" value="T_SNARE"/>
    <property type="match status" value="1"/>
</dbReference>
<comment type="caution">
    <text evidence="5">The sequence shown here is derived from an EMBL/GenBank/DDBJ whole genome shotgun (WGS) entry which is preliminary data.</text>
</comment>
<organism evidence="5 6">
    <name type="scientific">Chlamydomonas incerta</name>
    <dbReference type="NCBI Taxonomy" id="51695"/>
    <lineage>
        <taxon>Eukaryota</taxon>
        <taxon>Viridiplantae</taxon>
        <taxon>Chlorophyta</taxon>
        <taxon>core chlorophytes</taxon>
        <taxon>Chlorophyceae</taxon>
        <taxon>CS clade</taxon>
        <taxon>Chlamydomonadales</taxon>
        <taxon>Chlamydomonadaceae</taxon>
        <taxon>Chlamydomonas</taxon>
    </lineage>
</organism>
<comment type="subcellular location">
    <subcellularLocation>
        <location evidence="1">Golgi apparatus membrane</location>
        <topology evidence="1">Single-pass type IV membrane protein</topology>
    </subcellularLocation>
</comment>
<keyword evidence="2" id="KW-0653">Protein transport</keyword>
<reference evidence="5" key="1">
    <citation type="journal article" date="2020" name="bioRxiv">
        <title>Comparative genomics of Chlamydomonas.</title>
        <authorList>
            <person name="Craig R.J."/>
            <person name="Hasan A.R."/>
            <person name="Ness R.W."/>
            <person name="Keightley P.D."/>
        </authorList>
    </citation>
    <scope>NUCLEOTIDE SEQUENCE</scope>
    <source>
        <strain evidence="5">SAG 7.73</strain>
    </source>
</reference>
<dbReference type="EMBL" id="JAEHOC010000037">
    <property type="protein sequence ID" value="KAG2428007.1"/>
    <property type="molecule type" value="Genomic_DNA"/>
</dbReference>
<name>A0A835VSV1_CHLIN</name>
<evidence type="ECO:0000259" key="4">
    <source>
        <dbReference type="PROSITE" id="PS50192"/>
    </source>
</evidence>
<dbReference type="Gene3D" id="1.20.5.110">
    <property type="match status" value="1"/>
</dbReference>
<dbReference type="OrthoDB" id="546861at2759"/>
<dbReference type="Proteomes" id="UP000650467">
    <property type="component" value="Unassembled WGS sequence"/>
</dbReference>
<dbReference type="InterPro" id="IPR000727">
    <property type="entry name" value="T_SNARE_dom"/>
</dbReference>
<evidence type="ECO:0000256" key="1">
    <source>
        <dbReference type="ARBA" id="ARBA00004409"/>
    </source>
</evidence>
<dbReference type="GO" id="GO:0048193">
    <property type="term" value="P:Golgi vesicle transport"/>
    <property type="evidence" value="ECO:0007669"/>
    <property type="project" value="InterPro"/>
</dbReference>
<dbReference type="InterPro" id="IPR010989">
    <property type="entry name" value="SNARE"/>
</dbReference>
<dbReference type="SUPFAM" id="SSF47661">
    <property type="entry name" value="t-snare proteins"/>
    <property type="match status" value="1"/>
</dbReference>
<keyword evidence="3" id="KW-0333">Golgi apparatus</keyword>
<dbReference type="InterPro" id="IPR015260">
    <property type="entry name" value="Syntaxin-6/10/61_N"/>
</dbReference>
<keyword evidence="6" id="KW-1185">Reference proteome</keyword>
<evidence type="ECO:0000313" key="6">
    <source>
        <dbReference type="Proteomes" id="UP000650467"/>
    </source>
</evidence>
<evidence type="ECO:0000256" key="2">
    <source>
        <dbReference type="ARBA" id="ARBA00022927"/>
    </source>
</evidence>
<dbReference type="GO" id="GO:0015031">
    <property type="term" value="P:protein transport"/>
    <property type="evidence" value="ECO:0007669"/>
    <property type="project" value="UniProtKB-KW"/>
</dbReference>
<protein>
    <recommendedName>
        <fullName evidence="4">t-SNARE coiled-coil homology domain-containing protein</fullName>
    </recommendedName>
</protein>
<dbReference type="CDD" id="cd15841">
    <property type="entry name" value="SNARE_Qc"/>
    <property type="match status" value="1"/>
</dbReference>
<dbReference type="GO" id="GO:0000139">
    <property type="term" value="C:Golgi membrane"/>
    <property type="evidence" value="ECO:0007669"/>
    <property type="project" value="UniProtKB-SubCell"/>
</dbReference>
<gene>
    <name evidence="5" type="ORF">HXX76_011993</name>
</gene>
<dbReference type="SUPFAM" id="SSF58038">
    <property type="entry name" value="SNARE fusion complex"/>
    <property type="match status" value="1"/>
</dbReference>
<feature type="domain" description="T-SNARE coiled-coil homology" evidence="4">
    <location>
        <begin position="246"/>
        <end position="308"/>
    </location>
</feature>
<accession>A0A835VSV1</accession>
<keyword evidence="2" id="KW-0813">Transport</keyword>
<sequence length="312" mass="31931">MSADPFVLIRADIEEEVRLLAKGNGELQAAVWAGGANATRLAEKLAYDCDAVLAQLVEVEQAVEFISAAPHRFNLHPEELQARRAWISATRDAVRRTADHVAPHRPPVQPRPHPVAIGIPVTLPPPTTATSTSTRAPSPYSAASEPCCTAHASPPLSGSMRVSSAIAGAAHANAAYAASATVAAASSIAPVRTAAAAAHTAASFSAGAAHRAASTAVGAAHTAVAAGGAVLGGSSGFLSGQLQAQQRAMRHQDGLLDELDASLGRIANQGRRIGRELEEQTGMLGHLESGVDAAVSGLRGAHKRALGLLRGR</sequence>
<dbReference type="Gene3D" id="1.20.58.90">
    <property type="match status" value="1"/>
</dbReference>
<dbReference type="Pfam" id="PF09177">
    <property type="entry name" value="STX6_10_61_N"/>
    <property type="match status" value="1"/>
</dbReference>